<organism evidence="3 4">
    <name type="scientific">Acrocarpospora macrocephala</name>
    <dbReference type="NCBI Taxonomy" id="150177"/>
    <lineage>
        <taxon>Bacteria</taxon>
        <taxon>Bacillati</taxon>
        <taxon>Actinomycetota</taxon>
        <taxon>Actinomycetes</taxon>
        <taxon>Streptosporangiales</taxon>
        <taxon>Streptosporangiaceae</taxon>
        <taxon>Acrocarpospora</taxon>
    </lineage>
</organism>
<feature type="compositionally biased region" description="Basic residues" evidence="1">
    <location>
        <begin position="10"/>
        <end position="19"/>
    </location>
</feature>
<dbReference type="EMBL" id="BLAE01000076">
    <property type="protein sequence ID" value="GES15447.1"/>
    <property type="molecule type" value="Genomic_DNA"/>
</dbReference>
<evidence type="ECO:0000313" key="4">
    <source>
        <dbReference type="Proteomes" id="UP000331127"/>
    </source>
</evidence>
<protein>
    <submittedName>
        <fullName evidence="3">Uncharacterized protein</fullName>
    </submittedName>
</protein>
<dbReference type="RefSeq" id="WP_155360570.1">
    <property type="nucleotide sequence ID" value="NZ_BAAAHL010000029.1"/>
</dbReference>
<feature type="region of interest" description="Disordered" evidence="1">
    <location>
        <begin position="41"/>
        <end position="164"/>
    </location>
</feature>
<reference evidence="3 4" key="1">
    <citation type="submission" date="2019-10" db="EMBL/GenBank/DDBJ databases">
        <title>Whole genome shotgun sequence of Acrocarpospora macrocephala NBRC 16266.</title>
        <authorList>
            <person name="Ichikawa N."/>
            <person name="Kimura A."/>
            <person name="Kitahashi Y."/>
            <person name="Komaki H."/>
            <person name="Oguchi A."/>
        </authorList>
    </citation>
    <scope>NUCLEOTIDE SEQUENCE [LARGE SCALE GENOMIC DNA]</scope>
    <source>
        <strain evidence="3 4">NBRC 16266</strain>
    </source>
</reference>
<feature type="compositionally biased region" description="Low complexity" evidence="1">
    <location>
        <begin position="122"/>
        <end position="140"/>
    </location>
</feature>
<evidence type="ECO:0000256" key="1">
    <source>
        <dbReference type="SAM" id="MobiDB-lite"/>
    </source>
</evidence>
<keyword evidence="4" id="KW-1185">Reference proteome</keyword>
<feature type="transmembrane region" description="Helical" evidence="2">
    <location>
        <begin position="23"/>
        <end position="44"/>
    </location>
</feature>
<feature type="compositionally biased region" description="Acidic residues" evidence="1">
    <location>
        <begin position="71"/>
        <end position="94"/>
    </location>
</feature>
<keyword evidence="2" id="KW-0812">Transmembrane</keyword>
<name>A0A5M3X116_9ACTN</name>
<proteinExistence type="predicted"/>
<evidence type="ECO:0000256" key="2">
    <source>
        <dbReference type="SAM" id="Phobius"/>
    </source>
</evidence>
<gene>
    <name evidence="3" type="ORF">Amac_090440</name>
</gene>
<sequence>MDGSTPTGRTRPKRPRSRGNPRAILIGVALVAAAVGGGGVVYAMSSNDTPVTQPAPTSTTSEDATAPLADDPAEDPAESGEPDGSTEQDADPAGDDPGNSAQGGQADPPAQNSTTKKDKPTETTPKTPATTKPKPTTGPTDNPDEIDRGSGAGAVEPGGPVGGY</sequence>
<keyword evidence="2" id="KW-1133">Transmembrane helix</keyword>
<dbReference type="Proteomes" id="UP000331127">
    <property type="component" value="Unassembled WGS sequence"/>
</dbReference>
<dbReference type="AlphaFoldDB" id="A0A5M3X116"/>
<feature type="compositionally biased region" description="Polar residues" evidence="1">
    <location>
        <begin position="44"/>
        <end position="61"/>
    </location>
</feature>
<evidence type="ECO:0000313" key="3">
    <source>
        <dbReference type="EMBL" id="GES15447.1"/>
    </source>
</evidence>
<keyword evidence="2" id="KW-0472">Membrane</keyword>
<dbReference type="OrthoDB" id="9938515at2"/>
<accession>A0A5M3X116</accession>
<feature type="region of interest" description="Disordered" evidence="1">
    <location>
        <begin position="1"/>
        <end position="22"/>
    </location>
</feature>
<comment type="caution">
    <text evidence="3">The sequence shown here is derived from an EMBL/GenBank/DDBJ whole genome shotgun (WGS) entry which is preliminary data.</text>
</comment>